<evidence type="ECO:0000259" key="1">
    <source>
        <dbReference type="Pfam" id="PF12724"/>
    </source>
</evidence>
<evidence type="ECO:0000313" key="2">
    <source>
        <dbReference type="EMBL" id="RKI91058.1"/>
    </source>
</evidence>
<evidence type="ECO:0000313" key="3">
    <source>
        <dbReference type="Proteomes" id="UP000280696"/>
    </source>
</evidence>
<dbReference type="EMBL" id="RAYQ01000011">
    <property type="protein sequence ID" value="RKI91058.1"/>
    <property type="molecule type" value="Genomic_DNA"/>
</dbReference>
<dbReference type="PANTHER" id="PTHR38030">
    <property type="entry name" value="PROTOPORPHYRINOGEN IX DEHYDROGENASE [MENAQUINONE]"/>
    <property type="match status" value="1"/>
</dbReference>
<reference evidence="2 3" key="1">
    <citation type="submission" date="2018-09" db="EMBL/GenBank/DDBJ databases">
        <title>Murine metabolic-syndrome-specific gut microbial biobank.</title>
        <authorList>
            <person name="Liu C."/>
        </authorList>
    </citation>
    <scope>NUCLEOTIDE SEQUENCE [LARGE SCALE GENOMIC DNA]</scope>
    <source>
        <strain evidence="2 3">0.1xD8-82</strain>
    </source>
</reference>
<proteinExistence type="predicted"/>
<dbReference type="GO" id="GO:0006783">
    <property type="term" value="P:heme biosynthetic process"/>
    <property type="evidence" value="ECO:0007669"/>
    <property type="project" value="TreeGrafter"/>
</dbReference>
<dbReference type="PANTHER" id="PTHR38030:SF2">
    <property type="entry name" value="PROTOPORPHYRINOGEN IX DEHYDROGENASE [QUINONE]"/>
    <property type="match status" value="1"/>
</dbReference>
<protein>
    <submittedName>
        <fullName evidence="2">Flavodoxin</fullName>
    </submittedName>
</protein>
<organism evidence="2 3">
    <name type="scientific">Parablautia intestinalis</name>
    <dbReference type="NCBI Taxonomy" id="2320100"/>
    <lineage>
        <taxon>Bacteria</taxon>
        <taxon>Bacillati</taxon>
        <taxon>Bacillota</taxon>
        <taxon>Clostridia</taxon>
        <taxon>Lachnospirales</taxon>
        <taxon>Lachnospiraceae</taxon>
        <taxon>Parablautia</taxon>
    </lineage>
</organism>
<dbReference type="Pfam" id="PF12724">
    <property type="entry name" value="Flavodoxin_5"/>
    <property type="match status" value="1"/>
</dbReference>
<dbReference type="Proteomes" id="UP000280696">
    <property type="component" value="Unassembled WGS sequence"/>
</dbReference>
<name>A0A3A9AIE2_9FIRM</name>
<feature type="domain" description="Flavodoxin" evidence="1">
    <location>
        <begin position="6"/>
        <end position="103"/>
    </location>
</feature>
<comment type="caution">
    <text evidence="2">The sequence shown here is derived from an EMBL/GenBank/DDBJ whole genome shotgun (WGS) entry which is preliminary data.</text>
</comment>
<dbReference type="RefSeq" id="WP_120469747.1">
    <property type="nucleotide sequence ID" value="NZ_RAYQ01000011.1"/>
</dbReference>
<accession>A0A3A9AIE2</accession>
<dbReference type="Gene3D" id="3.40.50.360">
    <property type="match status" value="1"/>
</dbReference>
<dbReference type="GO" id="GO:0070819">
    <property type="term" value="F:menaquinone-dependent protoporphyrinogen oxidase activity"/>
    <property type="evidence" value="ECO:0007669"/>
    <property type="project" value="TreeGrafter"/>
</dbReference>
<dbReference type="OrthoDB" id="4564047at2"/>
<dbReference type="InterPro" id="IPR052200">
    <property type="entry name" value="Protoporphyrinogen_IX_DH"/>
</dbReference>
<dbReference type="AlphaFoldDB" id="A0A3A9AIE2"/>
<gene>
    <name evidence="2" type="ORF">D7V94_11110</name>
</gene>
<dbReference type="InterPro" id="IPR029039">
    <property type="entry name" value="Flavoprotein-like_sf"/>
</dbReference>
<dbReference type="GO" id="GO:0010181">
    <property type="term" value="F:FMN binding"/>
    <property type="evidence" value="ECO:0007669"/>
    <property type="project" value="TreeGrafter"/>
</dbReference>
<dbReference type="SUPFAM" id="SSF52218">
    <property type="entry name" value="Flavoproteins"/>
    <property type="match status" value="1"/>
</dbReference>
<dbReference type="InterPro" id="IPR026816">
    <property type="entry name" value="Flavodoxin_dom"/>
</dbReference>
<sequence length="149" mass="16365">MKTLILYYSSHHGNTKKLVDAIVAQGNVTAVDISAATVTDCSDYDMIGFASGIYYQKFHESILKWAEANLPQNKKVFFLYTCGVKRKNYADAIKQIAESKKSKIQGCYGCLGFDTFGPFKLVGGIAKGHPNDEDISSAVNFFCGIKDKA</sequence>
<keyword evidence="3" id="KW-1185">Reference proteome</keyword>